<dbReference type="Pfam" id="PF00665">
    <property type="entry name" value="rve"/>
    <property type="match status" value="1"/>
</dbReference>
<sequence length="409" mass="46679">QHIKGKDNAGADFLSRCMFISKTDTYSGLNKILDAKKIAKASEVADLIQGVSKRELTTNIVNKYKVYTDKRNRIAIPESIENEFLLNAHVTLAHPGVTRLAKTISSGFMIQGLFGKVKRLTSSCIKCQINKSGNVKYGELKGYITATKPFEKIAVDLLGPISLNEFETENDKDQVMILVVIDIFSKWSETYLLRNISSKEILRKLDEDWIKKWGKPKALLSDQGTQFISHEFTDYLALNDIKHIISSTYNPTGNSVVERVNQVIGNGLRCLKGIKIQAAIKRINHALQTSYHQTLNATPHEVVFRRHPFNPLVTYDLQTKQLVARKRKQALKDLKSRNKRRIKIRYKRNQKVFVKNPTPAKMDQRWSGPFPISKVCTFKNYVVVKTPEGHSRINLKRLKPFNTGEHVMK</sequence>
<dbReference type="PANTHER" id="PTHR37984:SF5">
    <property type="entry name" value="PROTEIN NYNRIN-LIKE"/>
    <property type="match status" value="1"/>
</dbReference>
<dbReference type="Gene3D" id="3.30.420.10">
    <property type="entry name" value="Ribonuclease H-like superfamily/Ribonuclease H"/>
    <property type="match status" value="1"/>
</dbReference>
<accession>A0A9P6GWA1</accession>
<keyword evidence="3" id="KW-1185">Reference proteome</keyword>
<comment type="caution">
    <text evidence="2">The sequence shown here is derived from an EMBL/GenBank/DDBJ whole genome shotgun (WGS) entry which is preliminary data.</text>
</comment>
<dbReference type="GO" id="GO:0003676">
    <property type="term" value="F:nucleic acid binding"/>
    <property type="evidence" value="ECO:0007669"/>
    <property type="project" value="InterPro"/>
</dbReference>
<dbReference type="GO" id="GO:0015074">
    <property type="term" value="P:DNA integration"/>
    <property type="evidence" value="ECO:0007669"/>
    <property type="project" value="InterPro"/>
</dbReference>
<dbReference type="InterPro" id="IPR050951">
    <property type="entry name" value="Retrovirus_Pol_polyprotein"/>
</dbReference>
<dbReference type="Proteomes" id="UP000740883">
    <property type="component" value="Unassembled WGS sequence"/>
</dbReference>
<evidence type="ECO:0000313" key="2">
    <source>
        <dbReference type="EMBL" id="KAF9752782.1"/>
    </source>
</evidence>
<evidence type="ECO:0000313" key="3">
    <source>
        <dbReference type="Proteomes" id="UP000740883"/>
    </source>
</evidence>
<dbReference type="InterPro" id="IPR041588">
    <property type="entry name" value="Integrase_H2C2"/>
</dbReference>
<dbReference type="PANTHER" id="PTHR37984">
    <property type="entry name" value="PROTEIN CBG26694"/>
    <property type="match status" value="1"/>
</dbReference>
<dbReference type="PROSITE" id="PS50994">
    <property type="entry name" value="INTEGRASE"/>
    <property type="match status" value="1"/>
</dbReference>
<proteinExistence type="predicted"/>
<dbReference type="Gene3D" id="1.10.340.70">
    <property type="match status" value="1"/>
</dbReference>
<dbReference type="InterPro" id="IPR036397">
    <property type="entry name" value="RNaseH_sf"/>
</dbReference>
<dbReference type="GO" id="GO:0005634">
    <property type="term" value="C:nucleus"/>
    <property type="evidence" value="ECO:0007669"/>
    <property type="project" value="UniProtKB-ARBA"/>
</dbReference>
<reference evidence="2 3" key="1">
    <citation type="journal article" date="2020" name="Genome Biol. Evol.">
        <title>Comparative genomics of strictly vertically transmitted, feminizing microsporidia endosymbionts of amphipod crustaceans.</title>
        <authorList>
            <person name="Cormier A."/>
            <person name="Chebbi M.A."/>
            <person name="Giraud I."/>
            <person name="Wattier R."/>
            <person name="Teixeira M."/>
            <person name="Gilbert C."/>
            <person name="Rigaud T."/>
            <person name="Cordaux R."/>
        </authorList>
    </citation>
    <scope>NUCLEOTIDE SEQUENCE [LARGE SCALE GENOMIC DNA]</scope>
    <source>
        <strain evidence="2 3">Ou3-Ou53</strain>
    </source>
</reference>
<protein>
    <recommendedName>
        <fullName evidence="1">Integrase catalytic domain-containing protein</fullName>
    </recommendedName>
</protein>
<dbReference type="InterPro" id="IPR012337">
    <property type="entry name" value="RNaseH-like_sf"/>
</dbReference>
<dbReference type="OrthoDB" id="2194544at2759"/>
<gene>
    <name evidence="2" type="ORF">NGRA_3410</name>
</gene>
<feature type="domain" description="Integrase catalytic" evidence="1">
    <location>
        <begin position="145"/>
        <end position="307"/>
    </location>
</feature>
<dbReference type="SUPFAM" id="SSF53098">
    <property type="entry name" value="Ribonuclease H-like"/>
    <property type="match status" value="1"/>
</dbReference>
<evidence type="ECO:0000259" key="1">
    <source>
        <dbReference type="PROSITE" id="PS50994"/>
    </source>
</evidence>
<feature type="non-terminal residue" evidence="2">
    <location>
        <position position="1"/>
    </location>
</feature>
<organism evidence="2 3">
    <name type="scientific">Nosema granulosis</name>
    <dbReference type="NCBI Taxonomy" id="83296"/>
    <lineage>
        <taxon>Eukaryota</taxon>
        <taxon>Fungi</taxon>
        <taxon>Fungi incertae sedis</taxon>
        <taxon>Microsporidia</taxon>
        <taxon>Nosematidae</taxon>
        <taxon>Nosema</taxon>
    </lineage>
</organism>
<dbReference type="AlphaFoldDB" id="A0A9P6GWA1"/>
<name>A0A9P6GWA1_9MICR</name>
<dbReference type="InterPro" id="IPR001584">
    <property type="entry name" value="Integrase_cat-core"/>
</dbReference>
<dbReference type="Pfam" id="PF17921">
    <property type="entry name" value="Integrase_H2C2"/>
    <property type="match status" value="1"/>
</dbReference>
<dbReference type="EMBL" id="SBJO01001029">
    <property type="protein sequence ID" value="KAF9752782.1"/>
    <property type="molecule type" value="Genomic_DNA"/>
</dbReference>